<evidence type="ECO:0000256" key="4">
    <source>
        <dbReference type="ARBA" id="ARBA00022553"/>
    </source>
</evidence>
<dbReference type="Gene3D" id="1.10.287.130">
    <property type="match status" value="1"/>
</dbReference>
<keyword evidence="9" id="KW-0902">Two-component regulatory system</keyword>
<dbReference type="Pfam" id="PF02518">
    <property type="entry name" value="HATPase_c"/>
    <property type="match status" value="1"/>
</dbReference>
<dbReference type="PATRIC" id="fig|1030841.3.peg.1876"/>
<dbReference type="EC" id="2.7.13.3" evidence="3"/>
<name>G4CS28_9NEIS</name>
<dbReference type="OrthoDB" id="8583694at2"/>
<dbReference type="STRING" id="1030841.HMPREF9370_1888"/>
<dbReference type="InterPro" id="IPR036890">
    <property type="entry name" value="HATPase_C_sf"/>
</dbReference>
<evidence type="ECO:0000256" key="9">
    <source>
        <dbReference type="ARBA" id="ARBA00023012"/>
    </source>
</evidence>
<sequence>MKQFASLQLRLILWLTTTVVLAAVAAGITAFVAVYYEAGDLQDELLEQTAAFAAISDYPVNNHIDDDVRIVIQNLDQPRMGDIPLPPGLNDGFHNIEYRKEQYRVYIHKHKNGQRLALLQEDDLRKDTALTSASLVIWPILLLIPIMALLTFIAVRSSLKPVKSLSESLARRSDNDLSPLSEQNIPIEITGFIQAINRLFDRIKESIQRQQRFIADAAHELRSPMTALSLQAERLSQRDLPPDTADQLKTLREGIRRNRHLLEQLLAMARAQQDDHKALNKTLSARKICERIVQDLYPLAEARNIDFGIDGDEDVMLACNETELYTLLKTFADNAINYTPPGGRADLRIRTENQECVFEVEDSGPGISPAERNRVFDPFYRILGSDTEGSGLGLSIAKTLVERQGGSISLHHSTINPSGLLVKIRLPITHS</sequence>
<organism evidence="14 15">
    <name type="scientific">Neisseria wadsworthii 9715</name>
    <dbReference type="NCBI Taxonomy" id="1030841"/>
    <lineage>
        <taxon>Bacteria</taxon>
        <taxon>Pseudomonadati</taxon>
        <taxon>Pseudomonadota</taxon>
        <taxon>Betaproteobacteria</taxon>
        <taxon>Neisseriales</taxon>
        <taxon>Neisseriaceae</taxon>
        <taxon>Neisseria</taxon>
    </lineage>
</organism>
<evidence type="ECO:0000256" key="1">
    <source>
        <dbReference type="ARBA" id="ARBA00000085"/>
    </source>
</evidence>
<evidence type="ECO:0000313" key="14">
    <source>
        <dbReference type="EMBL" id="EGZ44942.1"/>
    </source>
</evidence>
<dbReference type="PRINTS" id="PR00344">
    <property type="entry name" value="BCTRLSENSOR"/>
</dbReference>
<dbReference type="HOGENOM" id="CLU_000445_89_37_4"/>
<keyword evidence="7 14" id="KW-0418">Kinase</keyword>
<dbReference type="PANTHER" id="PTHR45436:SF15">
    <property type="entry name" value="SENSOR HISTIDINE KINASE CUSS"/>
    <property type="match status" value="1"/>
</dbReference>
<evidence type="ECO:0000256" key="3">
    <source>
        <dbReference type="ARBA" id="ARBA00012438"/>
    </source>
</evidence>
<keyword evidence="4" id="KW-0597">Phosphoprotein</keyword>
<gene>
    <name evidence="14" type="ORF">HMPREF9370_1888</name>
</gene>
<evidence type="ECO:0000256" key="7">
    <source>
        <dbReference type="ARBA" id="ARBA00022777"/>
    </source>
</evidence>
<dbReference type="GO" id="GO:0000155">
    <property type="term" value="F:phosphorelay sensor kinase activity"/>
    <property type="evidence" value="ECO:0007669"/>
    <property type="project" value="InterPro"/>
</dbReference>
<evidence type="ECO:0000313" key="15">
    <source>
        <dbReference type="Proteomes" id="UP000005336"/>
    </source>
</evidence>
<comment type="catalytic activity">
    <reaction evidence="1">
        <text>ATP + protein L-histidine = ADP + protein N-phospho-L-histidine.</text>
        <dbReference type="EC" id="2.7.13.3"/>
    </reaction>
</comment>
<dbReference type="Gene3D" id="3.30.565.10">
    <property type="entry name" value="Histidine kinase-like ATPase, C-terminal domain"/>
    <property type="match status" value="1"/>
</dbReference>
<dbReference type="PROSITE" id="PS50109">
    <property type="entry name" value="HIS_KIN"/>
    <property type="match status" value="1"/>
</dbReference>
<evidence type="ECO:0000256" key="11">
    <source>
        <dbReference type="SAM" id="Phobius"/>
    </source>
</evidence>
<dbReference type="SUPFAM" id="SSF47384">
    <property type="entry name" value="Homodimeric domain of signal transducing histidine kinase"/>
    <property type="match status" value="1"/>
</dbReference>
<keyword evidence="15" id="KW-1185">Reference proteome</keyword>
<accession>G4CS28</accession>
<dbReference type="EMBL" id="AGAZ01000063">
    <property type="protein sequence ID" value="EGZ44942.1"/>
    <property type="molecule type" value="Genomic_DNA"/>
</dbReference>
<dbReference type="CDD" id="cd00075">
    <property type="entry name" value="HATPase"/>
    <property type="match status" value="1"/>
</dbReference>
<dbReference type="InterPro" id="IPR005467">
    <property type="entry name" value="His_kinase_dom"/>
</dbReference>
<evidence type="ECO:0000256" key="2">
    <source>
        <dbReference type="ARBA" id="ARBA00004141"/>
    </source>
</evidence>
<dbReference type="GO" id="GO:0005886">
    <property type="term" value="C:plasma membrane"/>
    <property type="evidence" value="ECO:0007669"/>
    <property type="project" value="TreeGrafter"/>
</dbReference>
<dbReference type="InterPro" id="IPR004358">
    <property type="entry name" value="Sig_transdc_His_kin-like_C"/>
</dbReference>
<feature type="transmembrane region" description="Helical" evidence="11">
    <location>
        <begin position="135"/>
        <end position="155"/>
    </location>
</feature>
<evidence type="ECO:0000259" key="12">
    <source>
        <dbReference type="PROSITE" id="PS50109"/>
    </source>
</evidence>
<dbReference type="InterPro" id="IPR050428">
    <property type="entry name" value="TCS_sensor_his_kinase"/>
</dbReference>
<dbReference type="InterPro" id="IPR003660">
    <property type="entry name" value="HAMP_dom"/>
</dbReference>
<protein>
    <recommendedName>
        <fullName evidence="3">histidine kinase</fullName>
        <ecNumber evidence="3">2.7.13.3</ecNumber>
    </recommendedName>
</protein>
<evidence type="ECO:0000256" key="10">
    <source>
        <dbReference type="ARBA" id="ARBA00023136"/>
    </source>
</evidence>
<dbReference type="InterPro" id="IPR003594">
    <property type="entry name" value="HATPase_dom"/>
</dbReference>
<comment type="caution">
    <text evidence="14">The sequence shown here is derived from an EMBL/GenBank/DDBJ whole genome shotgun (WGS) entry which is preliminary data.</text>
</comment>
<dbReference type="AlphaFoldDB" id="G4CS28"/>
<dbReference type="CDD" id="cd00082">
    <property type="entry name" value="HisKA"/>
    <property type="match status" value="1"/>
</dbReference>
<reference evidence="14 15" key="1">
    <citation type="submission" date="2011-06" db="EMBL/GenBank/DDBJ databases">
        <authorList>
            <person name="Muzny D."/>
            <person name="Qin X."/>
            <person name="Deng J."/>
            <person name="Jiang H."/>
            <person name="Liu Y."/>
            <person name="Qu J."/>
            <person name="Song X.-Z."/>
            <person name="Zhang L."/>
            <person name="Thornton R."/>
            <person name="Coyle M."/>
            <person name="Francisco L."/>
            <person name="Jackson L."/>
            <person name="Javaid M."/>
            <person name="Korchina V."/>
            <person name="Kovar C."/>
            <person name="Mata R."/>
            <person name="Mathew T."/>
            <person name="Ngo R."/>
            <person name="Nguyen L."/>
            <person name="Nguyen N."/>
            <person name="Okwuonu G."/>
            <person name="Ongeri F."/>
            <person name="Pham C."/>
            <person name="Simmons D."/>
            <person name="Wilczek-Boney K."/>
            <person name="Hale W."/>
            <person name="Jakkamsetti A."/>
            <person name="Pham P."/>
            <person name="Ruth R."/>
            <person name="San Lucas F."/>
            <person name="Warren J."/>
            <person name="Zhang J."/>
            <person name="Zhao Z."/>
            <person name="Zhou C."/>
            <person name="Zhu D."/>
            <person name="Lee S."/>
            <person name="Bess C."/>
            <person name="Blankenburg K."/>
            <person name="Forbes L."/>
            <person name="Fu Q."/>
            <person name="Gubbala S."/>
            <person name="Hirani K."/>
            <person name="Jayaseelan J.C."/>
            <person name="Lara F."/>
            <person name="Munidasa M."/>
            <person name="Palculict T."/>
            <person name="Patil S."/>
            <person name="Pu L.-L."/>
            <person name="Saada N."/>
            <person name="Tang L."/>
            <person name="Weissenberger G."/>
            <person name="Zhu Y."/>
            <person name="Hemphill L."/>
            <person name="Shang Y."/>
            <person name="Youmans B."/>
            <person name="Ayvaz T."/>
            <person name="Ross M."/>
            <person name="Santibanez J."/>
            <person name="Aqrawi P."/>
            <person name="Gross S."/>
            <person name="Joshi V."/>
            <person name="Fowler G."/>
            <person name="Nazareth L."/>
            <person name="Reid J."/>
            <person name="Worley K."/>
            <person name="Petrosino J."/>
            <person name="Highlander S."/>
            <person name="Gibbs R."/>
        </authorList>
    </citation>
    <scope>NUCLEOTIDE SEQUENCE [LARGE SCALE GENOMIC DNA]</scope>
    <source>
        <strain evidence="14 15">9715</strain>
    </source>
</reference>
<keyword evidence="10 11" id="KW-0472">Membrane</keyword>
<feature type="domain" description="HAMP" evidence="13">
    <location>
        <begin position="156"/>
        <end position="208"/>
    </location>
</feature>
<comment type="subcellular location">
    <subcellularLocation>
        <location evidence="2">Membrane</location>
        <topology evidence="2">Multi-pass membrane protein</topology>
    </subcellularLocation>
</comment>
<feature type="domain" description="Histidine kinase" evidence="12">
    <location>
        <begin position="216"/>
        <end position="430"/>
    </location>
</feature>
<evidence type="ECO:0000256" key="5">
    <source>
        <dbReference type="ARBA" id="ARBA00022679"/>
    </source>
</evidence>
<keyword evidence="8 11" id="KW-1133">Transmembrane helix</keyword>
<dbReference type="SMART" id="SM00388">
    <property type="entry name" value="HisKA"/>
    <property type="match status" value="1"/>
</dbReference>
<keyword evidence="6 11" id="KW-0812">Transmembrane</keyword>
<dbReference type="Pfam" id="PF00512">
    <property type="entry name" value="HisKA"/>
    <property type="match status" value="1"/>
</dbReference>
<dbReference type="PROSITE" id="PS50885">
    <property type="entry name" value="HAMP"/>
    <property type="match status" value="1"/>
</dbReference>
<feature type="transmembrane region" description="Helical" evidence="11">
    <location>
        <begin position="12"/>
        <end position="36"/>
    </location>
</feature>
<dbReference type="InterPro" id="IPR036097">
    <property type="entry name" value="HisK_dim/P_sf"/>
</dbReference>
<evidence type="ECO:0000256" key="6">
    <source>
        <dbReference type="ARBA" id="ARBA00022692"/>
    </source>
</evidence>
<keyword evidence="5 14" id="KW-0808">Transferase</keyword>
<dbReference type="Proteomes" id="UP000005336">
    <property type="component" value="Unassembled WGS sequence"/>
</dbReference>
<dbReference type="SUPFAM" id="SSF55874">
    <property type="entry name" value="ATPase domain of HSP90 chaperone/DNA topoisomerase II/histidine kinase"/>
    <property type="match status" value="1"/>
</dbReference>
<dbReference type="PANTHER" id="PTHR45436">
    <property type="entry name" value="SENSOR HISTIDINE KINASE YKOH"/>
    <property type="match status" value="1"/>
</dbReference>
<dbReference type="RefSeq" id="WP_009117029.1">
    <property type="nucleotide sequence ID" value="NZ_JH165159.1"/>
</dbReference>
<dbReference type="SMART" id="SM00387">
    <property type="entry name" value="HATPase_c"/>
    <property type="match status" value="1"/>
</dbReference>
<dbReference type="InterPro" id="IPR003661">
    <property type="entry name" value="HisK_dim/P_dom"/>
</dbReference>
<evidence type="ECO:0000256" key="8">
    <source>
        <dbReference type="ARBA" id="ARBA00022989"/>
    </source>
</evidence>
<evidence type="ECO:0000259" key="13">
    <source>
        <dbReference type="PROSITE" id="PS50885"/>
    </source>
</evidence>
<proteinExistence type="predicted"/>